<evidence type="ECO:0000313" key="1">
    <source>
        <dbReference type="EMBL" id="EDM12993.1"/>
    </source>
</evidence>
<accession>A6I0L1</accession>
<gene>
    <name evidence="1" type="ORF">rCG_48589</name>
</gene>
<sequence>MVISRSGYTDPRKSPVSMKLSSGFAVYLWQCKRSYLLSVVSKCSIVKEPRCILFRLTKVLTMKTAHHFSVQRLGRHTLIPRTDARGPSLPAGKQVLLLDHFRPRSRRRKRKHACVPVPGNAPFKFKNPISVL</sequence>
<reference evidence="2" key="1">
    <citation type="submission" date="2005-09" db="EMBL/GenBank/DDBJ databases">
        <authorList>
            <person name="Mural R.J."/>
            <person name="Li P.W."/>
            <person name="Adams M.D."/>
            <person name="Amanatides P.G."/>
            <person name="Baden-Tillson H."/>
            <person name="Barnstead M."/>
            <person name="Chin S.H."/>
            <person name="Dew I."/>
            <person name="Evans C.A."/>
            <person name="Ferriera S."/>
            <person name="Flanigan M."/>
            <person name="Fosler C."/>
            <person name="Glodek A."/>
            <person name="Gu Z."/>
            <person name="Holt R.A."/>
            <person name="Jennings D."/>
            <person name="Kraft C.L."/>
            <person name="Lu F."/>
            <person name="Nguyen T."/>
            <person name="Nusskern D.R."/>
            <person name="Pfannkoch C.M."/>
            <person name="Sitter C."/>
            <person name="Sutton G.G."/>
            <person name="Venter J.C."/>
            <person name="Wang Z."/>
            <person name="Woodage T."/>
            <person name="Zheng X.H."/>
            <person name="Zhong F."/>
        </authorList>
    </citation>
    <scope>NUCLEOTIDE SEQUENCE [LARGE SCALE GENOMIC DNA]</scope>
    <source>
        <strain>BN</strain>
        <strain evidence="2">Sprague-Dawley</strain>
    </source>
</reference>
<evidence type="ECO:0000313" key="2">
    <source>
        <dbReference type="Proteomes" id="UP000234681"/>
    </source>
</evidence>
<name>A6I0L1_RAT</name>
<organism evidence="1 2">
    <name type="scientific">Rattus norvegicus</name>
    <name type="common">Rat</name>
    <dbReference type="NCBI Taxonomy" id="10116"/>
    <lineage>
        <taxon>Eukaryota</taxon>
        <taxon>Metazoa</taxon>
        <taxon>Chordata</taxon>
        <taxon>Craniata</taxon>
        <taxon>Vertebrata</taxon>
        <taxon>Euteleostomi</taxon>
        <taxon>Mammalia</taxon>
        <taxon>Eutheria</taxon>
        <taxon>Euarchontoglires</taxon>
        <taxon>Glires</taxon>
        <taxon>Rodentia</taxon>
        <taxon>Myomorpha</taxon>
        <taxon>Muroidea</taxon>
        <taxon>Muridae</taxon>
        <taxon>Murinae</taxon>
        <taxon>Rattus</taxon>
    </lineage>
</organism>
<dbReference type="Proteomes" id="UP000234681">
    <property type="component" value="Chromosome 1"/>
</dbReference>
<proteinExistence type="predicted"/>
<dbReference type="EMBL" id="CH473953">
    <property type="protein sequence ID" value="EDM12993.1"/>
    <property type="molecule type" value="Genomic_DNA"/>
</dbReference>
<dbReference type="AlphaFoldDB" id="A6I0L1"/>
<protein>
    <submittedName>
        <fullName evidence="1">RCG48589</fullName>
    </submittedName>
</protein>